<dbReference type="AlphaFoldDB" id="A0A085NGE9"/>
<gene>
    <name evidence="7" type="ORF">M514_08314</name>
</gene>
<evidence type="ECO:0000256" key="5">
    <source>
        <dbReference type="SAM" id="MobiDB-lite"/>
    </source>
</evidence>
<dbReference type="InterPro" id="IPR050098">
    <property type="entry name" value="TFPI/VKTCI-like"/>
</dbReference>
<sequence>MNEAKKQCLLRWVNLELQEYGETINTLDARPTFKALRRIAKKIVEIKPQHSDEIAVLRTLADFYGDEFIDPLKQEGEQCSWKGQDVIAKVVALLMNFVLTCDDRQELHVRMVMENMHSNDQVDIMNICTALGRDIYLAESDNNDSWADVLKDDYSANQCSPIETLHESEQGGSNHSHAKYSPQSFISGSSRSSKSSPLSSSLSECVNSPGLKRTALLRLKNQEIKRLKNALREKEYYTDCVGQENFDLKNSLSKLEEELKSLKMDNVVLSEQVSSKEALVEELKENNSNAQTKLLEKQLSQETEEKTNLQEKVVLLQEQCAEYAVEMKHLKQKNASLNKAENEMKEKFTVMQMEHSNELTEMGCLLKTMQVQKERMLTEQNDLKDDNAFLTRRCKELESRKDTSLLFKKYITEKLLYMKQAMTLLVTNLEITEKVLAECQKLATLAIITKKCVACEAKLKPVEEAEEVEKEEIRAAWPRTGRIQRKYELPRCVSKTVVTETGICRSQSFEFIVLKVTYSEKSFVGGVSLLCTCADSVCLEGNSQIMPYTEQENSAGISLWPGVIKGLESDMLEITDHTGPKEKSIQPPSKETKETVFQGAEFSLTNANEDCCDHPSVVRDNTHIAGRKPVQVASRYRTTQGQLYYDWDLKQCLEFTYGGCEGNANNFDSFDECEVSCPGEEQEGVNPFELPAEIGPCKSTLHQVLIQQRIEEVRDIYMWRMPNNFETKADCERRCSVKGAPADPDAPAGDACSLPKDTGPCKASFRKWFFDSRKKVCRMLVYGGCEGSANRFDTKENCQQRCCHVAS</sequence>
<accession>A0A085NGE9</accession>
<dbReference type="FunFam" id="4.10.410.10:FF:000020">
    <property type="entry name" value="Collagen, type VI, alpha 3"/>
    <property type="match status" value="1"/>
</dbReference>
<dbReference type="PROSITE" id="PS00280">
    <property type="entry name" value="BPTI_KUNITZ_1"/>
    <property type="match status" value="1"/>
</dbReference>
<dbReference type="PROSITE" id="PS50279">
    <property type="entry name" value="BPTI_KUNITZ_2"/>
    <property type="match status" value="2"/>
</dbReference>
<proteinExistence type="predicted"/>
<dbReference type="Gene3D" id="4.10.410.10">
    <property type="entry name" value="Pancreatic trypsin inhibitor Kunitz domain"/>
    <property type="match status" value="2"/>
</dbReference>
<feature type="domain" description="BPTI/Kunitz inhibitor" evidence="6">
    <location>
        <begin position="642"/>
        <end position="677"/>
    </location>
</feature>
<organism evidence="7">
    <name type="scientific">Trichuris suis</name>
    <name type="common">pig whipworm</name>
    <dbReference type="NCBI Taxonomy" id="68888"/>
    <lineage>
        <taxon>Eukaryota</taxon>
        <taxon>Metazoa</taxon>
        <taxon>Ecdysozoa</taxon>
        <taxon>Nematoda</taxon>
        <taxon>Enoplea</taxon>
        <taxon>Dorylaimia</taxon>
        <taxon>Trichinellida</taxon>
        <taxon>Trichuridae</taxon>
        <taxon>Trichuris</taxon>
    </lineage>
</organism>
<dbReference type="SMART" id="SM00131">
    <property type="entry name" value="KU"/>
    <property type="match status" value="2"/>
</dbReference>
<evidence type="ECO:0000256" key="4">
    <source>
        <dbReference type="SAM" id="Coils"/>
    </source>
</evidence>
<evidence type="ECO:0000256" key="2">
    <source>
        <dbReference type="ARBA" id="ARBA00022900"/>
    </source>
</evidence>
<name>A0A085NGE9_9BILA</name>
<dbReference type="GO" id="GO:0004867">
    <property type="term" value="F:serine-type endopeptidase inhibitor activity"/>
    <property type="evidence" value="ECO:0007669"/>
    <property type="project" value="UniProtKB-KW"/>
</dbReference>
<keyword evidence="2" id="KW-0722">Serine protease inhibitor</keyword>
<dbReference type="Proteomes" id="UP000030758">
    <property type="component" value="Unassembled WGS sequence"/>
</dbReference>
<dbReference type="InterPro" id="IPR002223">
    <property type="entry name" value="Kunitz_BPTI"/>
</dbReference>
<dbReference type="InterPro" id="IPR020901">
    <property type="entry name" value="Prtase_inh_Kunz-CS"/>
</dbReference>
<dbReference type="GO" id="GO:0005615">
    <property type="term" value="C:extracellular space"/>
    <property type="evidence" value="ECO:0007669"/>
    <property type="project" value="TreeGrafter"/>
</dbReference>
<keyword evidence="3" id="KW-1015">Disulfide bond</keyword>
<evidence type="ECO:0000256" key="1">
    <source>
        <dbReference type="ARBA" id="ARBA00022690"/>
    </source>
</evidence>
<feature type="compositionally biased region" description="Low complexity" evidence="5">
    <location>
        <begin position="181"/>
        <end position="206"/>
    </location>
</feature>
<evidence type="ECO:0000313" key="7">
    <source>
        <dbReference type="EMBL" id="KFD68545.1"/>
    </source>
</evidence>
<dbReference type="CDD" id="cd00109">
    <property type="entry name" value="Kunitz-type"/>
    <property type="match status" value="2"/>
</dbReference>
<dbReference type="InterPro" id="IPR036880">
    <property type="entry name" value="Kunitz_BPTI_sf"/>
</dbReference>
<dbReference type="EMBL" id="KL367504">
    <property type="protein sequence ID" value="KFD68545.1"/>
    <property type="molecule type" value="Genomic_DNA"/>
</dbReference>
<keyword evidence="4" id="KW-0175">Coiled coil</keyword>
<dbReference type="Pfam" id="PF00014">
    <property type="entry name" value="Kunitz_BPTI"/>
    <property type="match status" value="2"/>
</dbReference>
<feature type="coiled-coil region" evidence="4">
    <location>
        <begin position="245"/>
        <end position="400"/>
    </location>
</feature>
<feature type="region of interest" description="Disordered" evidence="5">
    <location>
        <begin position="166"/>
        <end position="206"/>
    </location>
</feature>
<dbReference type="PANTHER" id="PTHR10083">
    <property type="entry name" value="KUNITZ-TYPE PROTEASE INHIBITOR-RELATED"/>
    <property type="match status" value="1"/>
</dbReference>
<dbReference type="SUPFAM" id="SSF57362">
    <property type="entry name" value="BPTI-like"/>
    <property type="match status" value="2"/>
</dbReference>
<reference evidence="7" key="1">
    <citation type="journal article" date="2014" name="Nat. Genet.">
        <title>Genome and transcriptome of the porcine whipworm Trichuris suis.</title>
        <authorList>
            <person name="Jex A.R."/>
            <person name="Nejsum P."/>
            <person name="Schwarz E.M."/>
            <person name="Hu L."/>
            <person name="Young N.D."/>
            <person name="Hall R.S."/>
            <person name="Korhonen P.K."/>
            <person name="Liao S."/>
            <person name="Thamsborg S."/>
            <person name="Xia J."/>
            <person name="Xu P."/>
            <person name="Wang S."/>
            <person name="Scheerlinck J.P."/>
            <person name="Hofmann A."/>
            <person name="Sternberg P.W."/>
            <person name="Wang J."/>
            <person name="Gasser R.B."/>
        </authorList>
    </citation>
    <scope>NUCLEOTIDE SEQUENCE [LARGE SCALE GENOMIC DNA]</scope>
    <source>
        <strain evidence="7">DCEP-RM93F</strain>
    </source>
</reference>
<evidence type="ECO:0000256" key="3">
    <source>
        <dbReference type="ARBA" id="ARBA00023157"/>
    </source>
</evidence>
<protein>
    <recommendedName>
        <fullName evidence="6">BPTI/Kunitz inhibitor domain-containing protein</fullName>
    </recommendedName>
</protein>
<evidence type="ECO:0000259" key="6">
    <source>
        <dbReference type="PROSITE" id="PS50279"/>
    </source>
</evidence>
<feature type="domain" description="BPTI/Kunitz inhibitor" evidence="6">
    <location>
        <begin position="752"/>
        <end position="802"/>
    </location>
</feature>
<dbReference type="PRINTS" id="PR00759">
    <property type="entry name" value="BASICPTASE"/>
</dbReference>
<dbReference type="PANTHER" id="PTHR10083:SF328">
    <property type="entry name" value="TISSUE FACTOR PATHWAY INHIBITOR"/>
    <property type="match status" value="1"/>
</dbReference>
<keyword evidence="1" id="KW-0646">Protease inhibitor</keyword>